<name>A0AAV7TGV2_PLEWA</name>
<sequence length="97" mass="10880">MIDRYAPRSVNTDPLSLTWAMFYTVLRGMLALVPKRQEAKFSQRHYISLKYTAVQPARGLAVCCYIVRCELGRTVTWAPMQGVGSDARGRGCDLTPP</sequence>
<keyword evidence="1" id="KW-0812">Transmembrane</keyword>
<organism evidence="2 3">
    <name type="scientific">Pleurodeles waltl</name>
    <name type="common">Iberian ribbed newt</name>
    <dbReference type="NCBI Taxonomy" id="8319"/>
    <lineage>
        <taxon>Eukaryota</taxon>
        <taxon>Metazoa</taxon>
        <taxon>Chordata</taxon>
        <taxon>Craniata</taxon>
        <taxon>Vertebrata</taxon>
        <taxon>Euteleostomi</taxon>
        <taxon>Amphibia</taxon>
        <taxon>Batrachia</taxon>
        <taxon>Caudata</taxon>
        <taxon>Salamandroidea</taxon>
        <taxon>Salamandridae</taxon>
        <taxon>Pleurodelinae</taxon>
        <taxon>Pleurodeles</taxon>
    </lineage>
</organism>
<dbReference type="AlphaFoldDB" id="A0AAV7TGV2"/>
<keyword evidence="1" id="KW-0472">Membrane</keyword>
<proteinExistence type="predicted"/>
<dbReference type="Proteomes" id="UP001066276">
    <property type="component" value="Chromosome 3_2"/>
</dbReference>
<comment type="caution">
    <text evidence="2">The sequence shown here is derived from an EMBL/GenBank/DDBJ whole genome shotgun (WGS) entry which is preliminary data.</text>
</comment>
<evidence type="ECO:0000313" key="2">
    <source>
        <dbReference type="EMBL" id="KAJ1175885.1"/>
    </source>
</evidence>
<evidence type="ECO:0000313" key="3">
    <source>
        <dbReference type="Proteomes" id="UP001066276"/>
    </source>
</evidence>
<gene>
    <name evidence="2" type="ORF">NDU88_001170</name>
</gene>
<reference evidence="2" key="1">
    <citation type="journal article" date="2022" name="bioRxiv">
        <title>Sequencing and chromosome-scale assembly of the giantPleurodeles waltlgenome.</title>
        <authorList>
            <person name="Brown T."/>
            <person name="Elewa A."/>
            <person name="Iarovenko S."/>
            <person name="Subramanian E."/>
            <person name="Araus A.J."/>
            <person name="Petzold A."/>
            <person name="Susuki M."/>
            <person name="Suzuki K.-i.T."/>
            <person name="Hayashi T."/>
            <person name="Toyoda A."/>
            <person name="Oliveira C."/>
            <person name="Osipova E."/>
            <person name="Leigh N.D."/>
            <person name="Simon A."/>
            <person name="Yun M.H."/>
        </authorList>
    </citation>
    <scope>NUCLEOTIDE SEQUENCE</scope>
    <source>
        <strain evidence="2">20211129_DDA</strain>
        <tissue evidence="2">Liver</tissue>
    </source>
</reference>
<evidence type="ECO:0000256" key="1">
    <source>
        <dbReference type="SAM" id="Phobius"/>
    </source>
</evidence>
<feature type="transmembrane region" description="Helical" evidence="1">
    <location>
        <begin position="15"/>
        <end position="34"/>
    </location>
</feature>
<protein>
    <submittedName>
        <fullName evidence="2">Uncharacterized protein</fullName>
    </submittedName>
</protein>
<accession>A0AAV7TGV2</accession>
<keyword evidence="1" id="KW-1133">Transmembrane helix</keyword>
<dbReference type="EMBL" id="JANPWB010000006">
    <property type="protein sequence ID" value="KAJ1175885.1"/>
    <property type="molecule type" value="Genomic_DNA"/>
</dbReference>
<keyword evidence="3" id="KW-1185">Reference proteome</keyword>